<dbReference type="GO" id="GO:0005737">
    <property type="term" value="C:cytoplasm"/>
    <property type="evidence" value="ECO:0007669"/>
    <property type="project" value="TreeGrafter"/>
</dbReference>
<dbReference type="InterPro" id="IPR001680">
    <property type="entry name" value="WD40_rpt"/>
</dbReference>
<feature type="non-terminal residue" evidence="2">
    <location>
        <position position="677"/>
    </location>
</feature>
<evidence type="ECO:0008006" key="4">
    <source>
        <dbReference type="Google" id="ProtNLM"/>
    </source>
</evidence>
<dbReference type="Pfam" id="PF00400">
    <property type="entry name" value="WD40"/>
    <property type="match status" value="1"/>
</dbReference>
<proteinExistence type="predicted"/>
<accession>U4ULR5</accession>
<evidence type="ECO:0000256" key="1">
    <source>
        <dbReference type="SAM" id="MobiDB-lite"/>
    </source>
</evidence>
<name>U4ULR5_DENPD</name>
<dbReference type="PANTHER" id="PTHR44099:SF4">
    <property type="entry name" value="RABCONNECTIN-3B, ISOFORM A"/>
    <property type="match status" value="1"/>
</dbReference>
<feature type="compositionally biased region" description="Acidic residues" evidence="1">
    <location>
        <begin position="291"/>
        <end position="302"/>
    </location>
</feature>
<dbReference type="InterPro" id="IPR015943">
    <property type="entry name" value="WD40/YVTN_repeat-like_dom_sf"/>
</dbReference>
<protein>
    <recommendedName>
        <fullName evidence="4">WD repeat-containing protein 7</fullName>
    </recommendedName>
</protein>
<dbReference type="STRING" id="77166.U4ULR5"/>
<feature type="compositionally biased region" description="Low complexity" evidence="1">
    <location>
        <begin position="271"/>
        <end position="287"/>
    </location>
</feature>
<sequence length="677" mass="75681">MLTSAVDGADSSKEKSRPGILALDTSYGMEIAQLLLSLLHSWGLDDDLDRVCQVKLGLLRPMANHMSLFLPTWHNTIPLDEDPSADHQDLEISLPPELVRREKLTRIFTSRTHWELSTTLTSNHLLAVIALSHTLMSMSSATFVPEQERNRKLHRQSRVSWSKTDEEQEEMYTQQQAQIKQGWSLLATLHCVLLPDKVIEHGAKHFKRPQVEMMAKRWQHHCVEVREAAQTLLLAELSRMGPKGRKQLVDAWAQYLPLYTQTETINQQAMSSPNVQNHVNSHSNVPSTPDPGDEEFEEEEEEQVRKPSSLTELKRKQSTAVILLGVIGAEFGQDIIHTDNAKKRTSDDRRKSSVVEGFGSGNNNLARLTAMALSHLLLAPPSPRIPAHIPLRRAAIDLIGRGFTVWEPFLDTSKVLLGLLELCSEADKLVPSMTYGLPLTPQADSCRTARHALTLIATARPKAFITTMAKEVARYNAMQQNAQTLNINMSNNVLHKAKPEILRGVELLIEKMQTEMSDHLVQLMDIILHCLDPSQLKNKGLQDVFPAVCKFNQVSHCPATRRIAVGSHTGSLTIYELRQGKNTTIAAHSEAVTACAFSPDGKFLVSYACSENRLSFWQTSTGMFGLGQSQTKNVKSYSTAPIADVARLNPMRLARLIWINNRTVTLMLADGSETRFN</sequence>
<dbReference type="AlphaFoldDB" id="U4ULR5"/>
<dbReference type="OrthoDB" id="338622at2759"/>
<dbReference type="PANTHER" id="PTHR44099">
    <property type="entry name" value="RABCONNECTIN-3B, ISOFORM A"/>
    <property type="match status" value="1"/>
</dbReference>
<feature type="region of interest" description="Disordered" evidence="1">
    <location>
        <begin position="270"/>
        <end position="311"/>
    </location>
</feature>
<dbReference type="InterPro" id="IPR036322">
    <property type="entry name" value="WD40_repeat_dom_sf"/>
</dbReference>
<dbReference type="InterPro" id="IPR049916">
    <property type="entry name" value="WDR72-like"/>
</dbReference>
<dbReference type="EMBL" id="KB632263">
    <property type="protein sequence ID" value="ERL90940.1"/>
    <property type="molecule type" value="Genomic_DNA"/>
</dbReference>
<organism evidence="2 3">
    <name type="scientific">Dendroctonus ponderosae</name>
    <name type="common">Mountain pine beetle</name>
    <dbReference type="NCBI Taxonomy" id="77166"/>
    <lineage>
        <taxon>Eukaryota</taxon>
        <taxon>Metazoa</taxon>
        <taxon>Ecdysozoa</taxon>
        <taxon>Arthropoda</taxon>
        <taxon>Hexapoda</taxon>
        <taxon>Insecta</taxon>
        <taxon>Pterygota</taxon>
        <taxon>Neoptera</taxon>
        <taxon>Endopterygota</taxon>
        <taxon>Coleoptera</taxon>
        <taxon>Polyphaga</taxon>
        <taxon>Cucujiformia</taxon>
        <taxon>Curculionidae</taxon>
        <taxon>Scolytinae</taxon>
        <taxon>Dendroctonus</taxon>
    </lineage>
</organism>
<dbReference type="Gene3D" id="2.130.10.10">
    <property type="entry name" value="YVTN repeat-like/Quinoprotein amine dehydrogenase"/>
    <property type="match status" value="1"/>
</dbReference>
<evidence type="ECO:0000313" key="3">
    <source>
        <dbReference type="Proteomes" id="UP000030742"/>
    </source>
</evidence>
<dbReference type="Proteomes" id="UP000030742">
    <property type="component" value="Unassembled WGS sequence"/>
</dbReference>
<dbReference type="SUPFAM" id="SSF50978">
    <property type="entry name" value="WD40 repeat-like"/>
    <property type="match status" value="1"/>
</dbReference>
<reference evidence="2 3" key="1">
    <citation type="journal article" date="2013" name="Genome Biol.">
        <title>Draft genome of the mountain pine beetle, Dendroctonus ponderosae Hopkins, a major forest pest.</title>
        <authorList>
            <person name="Keeling C.I."/>
            <person name="Yuen M.M."/>
            <person name="Liao N.Y."/>
            <person name="Docking T.R."/>
            <person name="Chan S.K."/>
            <person name="Taylor G.A."/>
            <person name="Palmquist D.L."/>
            <person name="Jackman S.D."/>
            <person name="Nguyen A."/>
            <person name="Li M."/>
            <person name="Henderson H."/>
            <person name="Janes J.K."/>
            <person name="Zhao Y."/>
            <person name="Pandoh P."/>
            <person name="Moore R."/>
            <person name="Sperling F.A."/>
            <person name="Huber D.P."/>
            <person name="Birol I."/>
            <person name="Jones S.J."/>
            <person name="Bohlmann J."/>
        </authorList>
    </citation>
    <scope>NUCLEOTIDE SEQUENCE</scope>
</reference>
<gene>
    <name evidence="2" type="ORF">D910_08282</name>
</gene>
<evidence type="ECO:0000313" key="2">
    <source>
        <dbReference type="EMBL" id="ERL90940.1"/>
    </source>
</evidence>